<proteinExistence type="predicted"/>
<sequence>MIWESSDWKEPLLKSAKWLRSVKFSDRTQETTFVRIEKELFIGFYSIRKLLETLKVSDSTKKLKFEVEWYPNKEPVHDLNWHHLDRLYDLSSRHLETRDIGFLCNQFIHSYVFVVAGDAEIDGVYIASDKIRNKKVYFVSLQNILRAFRVVGRDYPANLQFTRDPVTGETRGSAW</sequence>
<dbReference type="EMBL" id="VENC01000022">
    <property type="protein sequence ID" value="MTJ00466.1"/>
    <property type="molecule type" value="Genomic_DNA"/>
</dbReference>
<dbReference type="Proteomes" id="UP000431462">
    <property type="component" value="Unassembled WGS sequence"/>
</dbReference>
<organism evidence="1 2">
    <name type="scientific">Marinobacter adhaerens</name>
    <dbReference type="NCBI Taxonomy" id="1033846"/>
    <lineage>
        <taxon>Bacteria</taxon>
        <taxon>Pseudomonadati</taxon>
        <taxon>Pseudomonadota</taxon>
        <taxon>Gammaproteobacteria</taxon>
        <taxon>Pseudomonadales</taxon>
        <taxon>Marinobacteraceae</taxon>
        <taxon>Marinobacter</taxon>
    </lineage>
</organism>
<protein>
    <submittedName>
        <fullName evidence="1">Uncharacterized protein</fullName>
    </submittedName>
</protein>
<dbReference type="AlphaFoldDB" id="A0A844I4H7"/>
<evidence type="ECO:0000313" key="1">
    <source>
        <dbReference type="EMBL" id="MTJ00466.1"/>
    </source>
</evidence>
<gene>
    <name evidence="1" type="ORF">FH752_17820</name>
</gene>
<reference evidence="1 2" key="1">
    <citation type="submission" date="2019-06" db="EMBL/GenBank/DDBJ databases">
        <title>Enrichment of Autotrophic Halophilic Microorganisms from Red Sea Brine Pool Using Microbial Electrosynthesis System.</title>
        <authorList>
            <person name="Alqahtani M.F."/>
            <person name="Bajracharya S."/>
            <person name="Katuri K.P."/>
            <person name="Ali M."/>
            <person name="Saikaly P.E."/>
        </authorList>
    </citation>
    <scope>NUCLEOTIDE SEQUENCE [LARGE SCALE GENOMIC DNA]</scope>
    <source>
        <strain evidence="1">MES15</strain>
    </source>
</reference>
<name>A0A844I4H7_9GAMM</name>
<comment type="caution">
    <text evidence="1">The sequence shown here is derived from an EMBL/GenBank/DDBJ whole genome shotgun (WGS) entry which is preliminary data.</text>
</comment>
<evidence type="ECO:0000313" key="2">
    <source>
        <dbReference type="Proteomes" id="UP000431462"/>
    </source>
</evidence>
<accession>A0A844I4H7</accession>